<dbReference type="InterPro" id="IPR053905">
    <property type="entry name" value="EF-G-like_DII"/>
</dbReference>
<dbReference type="GO" id="GO:0005525">
    <property type="term" value="F:GTP binding"/>
    <property type="evidence" value="ECO:0007669"/>
    <property type="project" value="UniProtKB-KW"/>
</dbReference>
<dbReference type="PRINTS" id="PR00315">
    <property type="entry name" value="ELONGATNFCT"/>
</dbReference>
<feature type="compositionally biased region" description="Basic and acidic residues" evidence="10">
    <location>
        <begin position="183"/>
        <end position="198"/>
    </location>
</feature>
<keyword evidence="6 8" id="KW-0342">GTP-binding</keyword>
<feature type="region of interest" description="Disordered" evidence="10">
    <location>
        <begin position="52"/>
        <end position="88"/>
    </location>
</feature>
<dbReference type="Proteomes" id="UP000503129">
    <property type="component" value="Chromosome"/>
</dbReference>
<dbReference type="KEGG" id="bsen:DP114_06535"/>
<dbReference type="NCBIfam" id="TIGR00487">
    <property type="entry name" value="IF-2"/>
    <property type="match status" value="1"/>
</dbReference>
<dbReference type="FunFam" id="3.40.50.10050:FF:000001">
    <property type="entry name" value="Translation initiation factor IF-2"/>
    <property type="match status" value="1"/>
</dbReference>
<organism evidence="12 13">
    <name type="scientific">Brasilonema sennae CENA114</name>
    <dbReference type="NCBI Taxonomy" id="415709"/>
    <lineage>
        <taxon>Bacteria</taxon>
        <taxon>Bacillati</taxon>
        <taxon>Cyanobacteriota</taxon>
        <taxon>Cyanophyceae</taxon>
        <taxon>Nostocales</taxon>
        <taxon>Scytonemataceae</taxon>
        <taxon>Brasilonema</taxon>
        <taxon>Bromeliae group (in: Brasilonema)</taxon>
    </lineage>
</organism>
<evidence type="ECO:0000256" key="8">
    <source>
        <dbReference type="HAMAP-Rule" id="MF_00100"/>
    </source>
</evidence>
<keyword evidence="8" id="KW-0963">Cytoplasm</keyword>
<dbReference type="InterPro" id="IPR005225">
    <property type="entry name" value="Small_GTP-bd"/>
</dbReference>
<dbReference type="Pfam" id="PF00009">
    <property type="entry name" value="GTP_EFTU"/>
    <property type="match status" value="1"/>
</dbReference>
<dbReference type="FunFam" id="2.40.30.10:FF:000007">
    <property type="entry name" value="Translation initiation factor IF-2"/>
    <property type="match status" value="1"/>
</dbReference>
<dbReference type="CDD" id="cd03702">
    <property type="entry name" value="IF2_mtIF2_II"/>
    <property type="match status" value="1"/>
</dbReference>
<dbReference type="InterPro" id="IPR015760">
    <property type="entry name" value="TIF_IF2"/>
</dbReference>
<reference evidence="12 13" key="1">
    <citation type="submission" date="2018-06" db="EMBL/GenBank/DDBJ databases">
        <title>Comparative genomics of Brasilonema spp. strains.</title>
        <authorList>
            <person name="Alvarenga D.O."/>
            <person name="Fiore M.F."/>
            <person name="Varani A.M."/>
        </authorList>
    </citation>
    <scope>NUCLEOTIDE SEQUENCE [LARGE SCALE GENOMIC DNA]</scope>
    <source>
        <strain evidence="12 13">CENA114</strain>
    </source>
</reference>
<keyword evidence="3 8" id="KW-0396">Initiation factor</keyword>
<dbReference type="AlphaFoldDB" id="A0A856MEV4"/>
<dbReference type="FunFam" id="2.40.30.10:FF:000008">
    <property type="entry name" value="Translation initiation factor IF-2"/>
    <property type="match status" value="1"/>
</dbReference>
<evidence type="ECO:0000313" key="12">
    <source>
        <dbReference type="EMBL" id="QDL07597.1"/>
    </source>
</evidence>
<dbReference type="Gene3D" id="2.40.30.10">
    <property type="entry name" value="Translation factors"/>
    <property type="match status" value="2"/>
</dbReference>
<dbReference type="FunFam" id="3.40.50.300:FF:000019">
    <property type="entry name" value="Translation initiation factor IF-2"/>
    <property type="match status" value="1"/>
</dbReference>
<dbReference type="PANTHER" id="PTHR43381:SF5">
    <property type="entry name" value="TR-TYPE G DOMAIN-CONTAINING PROTEIN"/>
    <property type="match status" value="1"/>
</dbReference>
<dbReference type="Gene3D" id="3.40.50.300">
    <property type="entry name" value="P-loop containing nucleotide triphosphate hydrolases"/>
    <property type="match status" value="1"/>
</dbReference>
<dbReference type="CDD" id="cd03692">
    <property type="entry name" value="mtIF2_IVc"/>
    <property type="match status" value="1"/>
</dbReference>
<gene>
    <name evidence="8" type="primary">infB</name>
    <name evidence="12" type="ORF">DP114_06535</name>
</gene>
<protein>
    <recommendedName>
        <fullName evidence="2 8">Translation initiation factor IF-2</fullName>
    </recommendedName>
</protein>
<comment type="subcellular location">
    <subcellularLocation>
        <location evidence="8">Cytoplasm</location>
    </subcellularLocation>
</comment>
<dbReference type="GO" id="GO:0003743">
    <property type="term" value="F:translation initiation factor activity"/>
    <property type="evidence" value="ECO:0007669"/>
    <property type="project" value="UniProtKB-UniRule"/>
</dbReference>
<feature type="region of interest" description="Disordered" evidence="10">
    <location>
        <begin position="120"/>
        <end position="421"/>
    </location>
</feature>
<proteinExistence type="inferred from homology"/>
<feature type="compositionally biased region" description="Pro residues" evidence="10">
    <location>
        <begin position="124"/>
        <end position="137"/>
    </location>
</feature>
<evidence type="ECO:0000259" key="11">
    <source>
        <dbReference type="PROSITE" id="PS51722"/>
    </source>
</evidence>
<dbReference type="InterPro" id="IPR023115">
    <property type="entry name" value="TIF_IF2_dom3"/>
</dbReference>
<evidence type="ECO:0000256" key="1">
    <source>
        <dbReference type="ARBA" id="ARBA00007733"/>
    </source>
</evidence>
<feature type="domain" description="Tr-type G" evidence="11">
    <location>
        <begin position="585"/>
        <end position="758"/>
    </location>
</feature>
<dbReference type="Gene3D" id="1.10.10.2480">
    <property type="match status" value="1"/>
</dbReference>
<feature type="compositionally biased region" description="Basic and acidic residues" evidence="10">
    <location>
        <begin position="487"/>
        <end position="502"/>
    </location>
</feature>
<dbReference type="NCBIfam" id="TIGR00231">
    <property type="entry name" value="small_GTP"/>
    <property type="match status" value="1"/>
</dbReference>
<dbReference type="InterPro" id="IPR027417">
    <property type="entry name" value="P-loop_NTPase"/>
</dbReference>
<feature type="compositionally biased region" description="Polar residues" evidence="10">
    <location>
        <begin position="280"/>
        <end position="291"/>
    </location>
</feature>
<comment type="similarity">
    <text evidence="1 8 9">Belongs to the TRAFAC class translation factor GTPase superfamily. Classic translation factor GTPase family. IF-2 subfamily.</text>
</comment>
<dbReference type="SUPFAM" id="SSF52156">
    <property type="entry name" value="Initiation factor IF2/eIF5b, domain 3"/>
    <property type="match status" value="1"/>
</dbReference>
<accession>A0A856MEV4</accession>
<dbReference type="InterPro" id="IPR009000">
    <property type="entry name" value="Transl_B-barrel_sf"/>
</dbReference>
<comment type="caution">
    <text evidence="8">Lacks conserved residue(s) required for the propagation of feature annotation.</text>
</comment>
<feature type="binding site" evidence="8">
    <location>
        <begin position="594"/>
        <end position="601"/>
    </location>
    <ligand>
        <name>GTP</name>
        <dbReference type="ChEBI" id="CHEBI:37565"/>
    </ligand>
</feature>
<dbReference type="SUPFAM" id="SSF52540">
    <property type="entry name" value="P-loop containing nucleoside triphosphate hydrolases"/>
    <property type="match status" value="1"/>
</dbReference>
<dbReference type="CDD" id="cd01887">
    <property type="entry name" value="IF2_eIF5B"/>
    <property type="match status" value="1"/>
</dbReference>
<dbReference type="InterPro" id="IPR000795">
    <property type="entry name" value="T_Tr_GTP-bd_dom"/>
</dbReference>
<dbReference type="RefSeq" id="WP_171975725.1">
    <property type="nucleotide sequence ID" value="NZ_CAWOXK010000001.1"/>
</dbReference>
<evidence type="ECO:0000256" key="9">
    <source>
        <dbReference type="RuleBase" id="RU000644"/>
    </source>
</evidence>
<feature type="binding site" evidence="8">
    <location>
        <begin position="644"/>
        <end position="648"/>
    </location>
    <ligand>
        <name>GTP</name>
        <dbReference type="ChEBI" id="CHEBI:37565"/>
    </ligand>
</feature>
<feature type="binding site" evidence="8">
    <location>
        <begin position="698"/>
        <end position="701"/>
    </location>
    <ligand>
        <name>GTP</name>
        <dbReference type="ChEBI" id="CHEBI:37565"/>
    </ligand>
</feature>
<sequence>MNNGKVRIYELSKELNLDNKELLAICDQLNIAVKSHSSTITESEAQRIRVQAEKVAQTSVTPRIGNGINSHRPNSPQDGGRNRPAAPNKQQILEIRKPTVLKNPISNAPEASVATNIVASEVNPPSPPKSIAPPVSPMKPTAPIRSVPRNQSETTPEQPAVTDADKSIVPNTNQPVEKVAAQKPEKASAPRSKPERQPKPQLAAPPTRPAGEQPSSPTDAAEPSVSEKPIIILKRDRDQKRDASVGSRPLAGDGTQRPPQKRDAPEGSPTFAGERDQLKQQRVNKTATGETAQAALPQKTEKPVRSTTPSPVKPEQRGNRPSAPVQVGESQRPSRPIVRPAEQPGGALPVATPPKPMRVSLTKPQVGQEDEDDAPTTTEEVIELKRPTPPRQVKGGKKWQEEEIEEIKESAKPGKGAVKGKRVKPIVDEFEDEDLLDEEGLEIPATIQVSLSIARPPKPKASKPTQTAVPTAVAPVAKGKKPASSREQNRRQETEQKPDRPEILEVTGPMTVQELSEALVVADTEIVKILFMKGMAVSITQNLDIPTITLVANELEIPVETVEPEAEARKVTEMIEAADLENLHRRPPVVTIMGHVDHGKTTLLDSIRKTKVASGEAGGITQHIGAYHVDVEHDGKEQQVVFLDTPGHEAFTAMRARGARVTDIAILVVAADDGVRPQTVEAISHAKAAEVPMIVAINKVDKPEAQPDRVKQELTEYALVPEEWGGDTIMVPVSAIKGENLDTLLEMILLVAEIEELSANPDRLAKGTVIEAHLDKAKGPVATLLIQNGSLHIGDLLVAGSAFGKVRAMVDDRGRRVEAATPSFAVEVLGLSDVPAAGDEFDVFSNEKQARSIAAGRAEKLRQSRLMQGRVTLTSISAQAQEGELKELNLILKGDVQGSVEAIVGSLRQIPQNEVQIRLLLSAAGEITQTDIDLAAASGAVIVGFNTTYASGARQAADEAGVDVREYNIIYKLIEDIQGALEGLLEPELVEEHLGQAEVRAVFPVGRGSVAGCYVQSGKLMRNCKVRVRRNGKVINNEAPLDSLKRMKEDAREVNAGYECGVGIDKYNDWAEGDIIEAFQMVTKRRTLSSTR</sequence>
<keyword evidence="4 8" id="KW-0547">Nucleotide-binding</keyword>
<evidence type="ECO:0000313" key="13">
    <source>
        <dbReference type="Proteomes" id="UP000503129"/>
    </source>
</evidence>
<dbReference type="HAMAP" id="MF_00100_B">
    <property type="entry name" value="IF_2_B"/>
    <property type="match status" value="1"/>
</dbReference>
<dbReference type="Pfam" id="PF04760">
    <property type="entry name" value="IF2_N"/>
    <property type="match status" value="2"/>
</dbReference>
<dbReference type="InterPro" id="IPR000178">
    <property type="entry name" value="TF_IF2_bacterial-like"/>
</dbReference>
<evidence type="ECO:0000256" key="10">
    <source>
        <dbReference type="SAM" id="MobiDB-lite"/>
    </source>
</evidence>
<dbReference type="PROSITE" id="PS51722">
    <property type="entry name" value="G_TR_2"/>
    <property type="match status" value="1"/>
</dbReference>
<dbReference type="Pfam" id="PF22042">
    <property type="entry name" value="EF-G_D2"/>
    <property type="match status" value="1"/>
</dbReference>
<dbReference type="GO" id="GO:0005829">
    <property type="term" value="C:cytosol"/>
    <property type="evidence" value="ECO:0007669"/>
    <property type="project" value="TreeGrafter"/>
</dbReference>
<feature type="compositionally biased region" description="Basic and acidic residues" evidence="10">
    <location>
        <begin position="233"/>
        <end position="243"/>
    </location>
</feature>
<comment type="function">
    <text evidence="7 8 9">One of the essential components for the initiation of protein synthesis. Protects formylmethionyl-tRNA from spontaneous hydrolysis and promotes its binding to the 30S ribosomal subunits. Also involved in the hydrolysis of GTP during the formation of the 70S ribosomal complex.</text>
</comment>
<dbReference type="EMBL" id="CP030118">
    <property type="protein sequence ID" value="QDL07597.1"/>
    <property type="molecule type" value="Genomic_DNA"/>
</dbReference>
<feature type="compositionally biased region" description="Low complexity" evidence="10">
    <location>
        <begin position="463"/>
        <end position="477"/>
    </location>
</feature>
<dbReference type="Gene3D" id="3.40.50.10050">
    <property type="entry name" value="Translation initiation factor IF- 2, domain 3"/>
    <property type="match status" value="1"/>
</dbReference>
<evidence type="ECO:0000256" key="2">
    <source>
        <dbReference type="ARBA" id="ARBA00020675"/>
    </source>
</evidence>
<name>A0A856MEV4_9CYAN</name>
<dbReference type="Pfam" id="PF11987">
    <property type="entry name" value="IF-2"/>
    <property type="match status" value="1"/>
</dbReference>
<dbReference type="InterPro" id="IPR036925">
    <property type="entry name" value="TIF_IF2_dom3_sf"/>
</dbReference>
<feature type="region of interest" description="Disordered" evidence="10">
    <location>
        <begin position="455"/>
        <end position="502"/>
    </location>
</feature>
<dbReference type="PANTHER" id="PTHR43381">
    <property type="entry name" value="TRANSLATION INITIATION FACTOR IF-2-RELATED"/>
    <property type="match status" value="1"/>
</dbReference>
<dbReference type="GO" id="GO:0003924">
    <property type="term" value="F:GTPase activity"/>
    <property type="evidence" value="ECO:0007669"/>
    <property type="project" value="UniProtKB-UniRule"/>
</dbReference>
<dbReference type="SUPFAM" id="SSF50447">
    <property type="entry name" value="Translation proteins"/>
    <property type="match status" value="2"/>
</dbReference>
<evidence type="ECO:0000256" key="6">
    <source>
        <dbReference type="ARBA" id="ARBA00023134"/>
    </source>
</evidence>
<evidence type="ECO:0000256" key="4">
    <source>
        <dbReference type="ARBA" id="ARBA00022741"/>
    </source>
</evidence>
<evidence type="ECO:0000256" key="3">
    <source>
        <dbReference type="ARBA" id="ARBA00022540"/>
    </source>
</evidence>
<dbReference type="InterPro" id="IPR006847">
    <property type="entry name" value="IF2_N"/>
</dbReference>
<dbReference type="InterPro" id="IPR044145">
    <property type="entry name" value="IF2_II"/>
</dbReference>
<feature type="compositionally biased region" description="Polar residues" evidence="10">
    <location>
        <begin position="56"/>
        <end position="77"/>
    </location>
</feature>
<keyword evidence="13" id="KW-1185">Reference proteome</keyword>
<feature type="compositionally biased region" description="Polar residues" evidence="10">
    <location>
        <begin position="148"/>
        <end position="157"/>
    </location>
</feature>
<evidence type="ECO:0000256" key="7">
    <source>
        <dbReference type="ARBA" id="ARBA00025162"/>
    </source>
</evidence>
<keyword evidence="5 8" id="KW-0648">Protein biosynthesis</keyword>
<evidence type="ECO:0000256" key="5">
    <source>
        <dbReference type="ARBA" id="ARBA00022917"/>
    </source>
</evidence>